<comment type="caution">
    <text evidence="1">The sequence shown here is derived from an EMBL/GenBank/DDBJ whole genome shotgun (WGS) entry which is preliminary data.</text>
</comment>
<reference evidence="1 2" key="1">
    <citation type="submission" date="2016-01" db="EMBL/GenBank/DDBJ databases">
        <title>Draft genome sequence of Clavibacter michiganensis subsp. tessellarius DOAB 609.</title>
        <authorList>
            <person name="Tambong J.T."/>
        </authorList>
    </citation>
    <scope>NUCLEOTIDE SEQUENCE [LARGE SCALE GENOMIC DNA]</scope>
    <source>
        <strain evidence="1 2">DOAB 609</strain>
    </source>
</reference>
<accession>A0A154V004</accession>
<dbReference type="AlphaFoldDB" id="A0A154V004"/>
<evidence type="ECO:0000313" key="2">
    <source>
        <dbReference type="Proteomes" id="UP000076218"/>
    </source>
</evidence>
<name>A0A154V004_9MICO</name>
<gene>
    <name evidence="1" type="ORF">AWH51_12190</name>
</gene>
<organism evidence="1 2">
    <name type="scientific">Clavibacter tessellarius</name>
    <dbReference type="NCBI Taxonomy" id="31965"/>
    <lineage>
        <taxon>Bacteria</taxon>
        <taxon>Bacillati</taxon>
        <taxon>Actinomycetota</taxon>
        <taxon>Actinomycetes</taxon>
        <taxon>Micrococcales</taxon>
        <taxon>Microbacteriaceae</taxon>
        <taxon>Clavibacter</taxon>
    </lineage>
</organism>
<proteinExistence type="predicted"/>
<dbReference type="EMBL" id="LQXA01000036">
    <property type="protein sequence ID" value="KZC94665.1"/>
    <property type="molecule type" value="Genomic_DNA"/>
</dbReference>
<dbReference type="Proteomes" id="UP000076218">
    <property type="component" value="Unassembled WGS sequence"/>
</dbReference>
<protein>
    <submittedName>
        <fullName evidence="1">Uncharacterized protein</fullName>
    </submittedName>
</protein>
<sequence>MMCGRAACEQGGSVDRREDRIGAAHRGENPTAPAELAGGFAVIGDVHLLADADLRGTLGLMETRTM</sequence>
<evidence type="ECO:0000313" key="1">
    <source>
        <dbReference type="EMBL" id="KZC94665.1"/>
    </source>
</evidence>
<dbReference type="STRING" id="31965.AWH51_12190"/>